<dbReference type="Proteomes" id="UP000242180">
    <property type="component" value="Unassembled WGS sequence"/>
</dbReference>
<dbReference type="InterPro" id="IPR051710">
    <property type="entry name" value="Phosphatase_SH3-domain"/>
</dbReference>
<comment type="caution">
    <text evidence="1">The sequence shown here is derived from an EMBL/GenBank/DDBJ whole genome shotgun (WGS) entry which is preliminary data.</text>
</comment>
<sequence>MTLSTTVFIVRHGERMDRLMKFWRDPRGRSDPPLSPKGHEQALQTGQYLAQQIDANARVILYTSPFQRCVETATGIAHGLVQEPILKLDLGLGEWQSDHVNPEDEVGADDIVVRQEAAMLSFQHEQLARQQAAAFAAKQRPPFQVDYAYRSHTSQLIYPEDYTQVVDRFENVGKRALEEQDPDTVLIFCTHAVGVNMLLDTFRGQLTRPVETGYCCVASVQRKGDSGHWIVDQQPSIAHLTQSPPSMPPAALGNLAPLCGS</sequence>
<dbReference type="InParanoid" id="A0A1X2HEM5"/>
<name>A0A1X2HEM5_SYNRA</name>
<dbReference type="InterPro" id="IPR029033">
    <property type="entry name" value="His_PPase_superfam"/>
</dbReference>
<evidence type="ECO:0000313" key="2">
    <source>
        <dbReference type="Proteomes" id="UP000242180"/>
    </source>
</evidence>
<dbReference type="EMBL" id="MCGN01000004">
    <property type="protein sequence ID" value="ORY97381.1"/>
    <property type="molecule type" value="Genomic_DNA"/>
</dbReference>
<dbReference type="SUPFAM" id="SSF53254">
    <property type="entry name" value="Phosphoglycerate mutase-like"/>
    <property type="match status" value="1"/>
</dbReference>
<dbReference type="PANTHER" id="PTHR16469:SF27">
    <property type="entry name" value="UBIQUITIN-ASSOCIATED AND SH3 DOMAIN-CONTAINING BA-RELATED"/>
    <property type="match status" value="1"/>
</dbReference>
<protein>
    <submittedName>
        <fullName evidence="1">Histidine phosphatase superfamily</fullName>
    </submittedName>
</protein>
<dbReference type="OMA" id="RCVQTII"/>
<dbReference type="InterPro" id="IPR013078">
    <property type="entry name" value="His_Pase_superF_clade-1"/>
</dbReference>
<dbReference type="PANTHER" id="PTHR16469">
    <property type="entry name" value="UBIQUITIN-ASSOCIATED AND SH3 DOMAIN-CONTAINING BA-RELATED"/>
    <property type="match status" value="1"/>
</dbReference>
<evidence type="ECO:0000313" key="1">
    <source>
        <dbReference type="EMBL" id="ORY97381.1"/>
    </source>
</evidence>
<keyword evidence="2" id="KW-1185">Reference proteome</keyword>
<dbReference type="Pfam" id="PF00300">
    <property type="entry name" value="His_Phos_1"/>
    <property type="match status" value="1"/>
</dbReference>
<dbReference type="AlphaFoldDB" id="A0A1X2HEM5"/>
<dbReference type="STRING" id="13706.A0A1X2HEM5"/>
<proteinExistence type="predicted"/>
<gene>
    <name evidence="1" type="ORF">BCR43DRAFT_523569</name>
</gene>
<dbReference type="SMART" id="SM00855">
    <property type="entry name" value="PGAM"/>
    <property type="match status" value="1"/>
</dbReference>
<accession>A0A1X2HEM5</accession>
<dbReference type="CDD" id="cd07067">
    <property type="entry name" value="HP_PGM_like"/>
    <property type="match status" value="1"/>
</dbReference>
<reference evidence="1 2" key="1">
    <citation type="submission" date="2016-07" db="EMBL/GenBank/DDBJ databases">
        <title>Pervasive Adenine N6-methylation of Active Genes in Fungi.</title>
        <authorList>
            <consortium name="DOE Joint Genome Institute"/>
            <person name="Mondo S.J."/>
            <person name="Dannebaum R.O."/>
            <person name="Kuo R.C."/>
            <person name="Labutti K."/>
            <person name="Haridas S."/>
            <person name="Kuo A."/>
            <person name="Salamov A."/>
            <person name="Ahrendt S.R."/>
            <person name="Lipzen A."/>
            <person name="Sullivan W."/>
            <person name="Andreopoulos W.B."/>
            <person name="Clum A."/>
            <person name="Lindquist E."/>
            <person name="Daum C."/>
            <person name="Ramamoorthy G.K."/>
            <person name="Gryganskyi A."/>
            <person name="Culley D."/>
            <person name="Magnuson J.K."/>
            <person name="James T.Y."/>
            <person name="O'Malley M.A."/>
            <person name="Stajich J.E."/>
            <person name="Spatafora J.W."/>
            <person name="Visel A."/>
            <person name="Grigoriev I.V."/>
        </authorList>
    </citation>
    <scope>NUCLEOTIDE SEQUENCE [LARGE SCALE GENOMIC DNA]</scope>
    <source>
        <strain evidence="1 2">NRRL 2496</strain>
    </source>
</reference>
<dbReference type="Gene3D" id="3.40.50.1240">
    <property type="entry name" value="Phosphoglycerate mutase-like"/>
    <property type="match status" value="1"/>
</dbReference>
<organism evidence="1 2">
    <name type="scientific">Syncephalastrum racemosum</name>
    <name type="common">Filamentous fungus</name>
    <dbReference type="NCBI Taxonomy" id="13706"/>
    <lineage>
        <taxon>Eukaryota</taxon>
        <taxon>Fungi</taxon>
        <taxon>Fungi incertae sedis</taxon>
        <taxon>Mucoromycota</taxon>
        <taxon>Mucoromycotina</taxon>
        <taxon>Mucoromycetes</taxon>
        <taxon>Mucorales</taxon>
        <taxon>Syncephalastraceae</taxon>
        <taxon>Syncephalastrum</taxon>
    </lineage>
</organism>
<dbReference type="OrthoDB" id="433124at2759"/>